<proteinExistence type="predicted"/>
<dbReference type="Pfam" id="PF13478">
    <property type="entry name" value="XdhC_C"/>
    <property type="match status" value="1"/>
</dbReference>
<dbReference type="AlphaFoldDB" id="A0A261U2N5"/>
<dbReference type="Pfam" id="PF02625">
    <property type="entry name" value="XdhC_CoxI"/>
    <property type="match status" value="1"/>
</dbReference>
<dbReference type="RefSeq" id="WP_094821195.1">
    <property type="nucleotide sequence ID" value="NZ_NEVO01000007.1"/>
</dbReference>
<evidence type="ECO:0008006" key="5">
    <source>
        <dbReference type="Google" id="ProtNLM"/>
    </source>
</evidence>
<dbReference type="InterPro" id="IPR027051">
    <property type="entry name" value="XdhC_Rossmann_dom"/>
</dbReference>
<dbReference type="PANTHER" id="PTHR30388:SF4">
    <property type="entry name" value="MOLYBDENUM COFACTOR INSERTION CHAPERONE PAOD"/>
    <property type="match status" value="1"/>
</dbReference>
<accession>A0A261U2N5</accession>
<gene>
    <name evidence="3" type="ORF">CAL20_11825</name>
</gene>
<dbReference type="EMBL" id="NEVQ01000013">
    <property type="protein sequence ID" value="OZI56129.1"/>
    <property type="molecule type" value="Genomic_DNA"/>
</dbReference>
<organism evidence="3 4">
    <name type="scientific">Bordetella genomosp. 4</name>
    <dbReference type="NCBI Taxonomy" id="463044"/>
    <lineage>
        <taxon>Bacteria</taxon>
        <taxon>Pseudomonadati</taxon>
        <taxon>Pseudomonadota</taxon>
        <taxon>Betaproteobacteria</taxon>
        <taxon>Burkholderiales</taxon>
        <taxon>Alcaligenaceae</taxon>
        <taxon>Bordetella</taxon>
    </lineage>
</organism>
<evidence type="ECO:0000313" key="3">
    <source>
        <dbReference type="EMBL" id="OZI56129.1"/>
    </source>
</evidence>
<sequence>MNSLDMDVLRQAREWIREGHAVHLATVAQTWGSAPRQAGALMALRGDGRMVGSVSGGCVEDDLIARAQAGTLPDRPDRITYGVTSDEAARFGLPCGGTLRLVVEPLPTPEWLDAVLTEITEQRLVARTLDLQTGACTLAPANPADGPDFDGRILRAVYGPQWRLLIIGANQTARALCHIATMLDFHVLVCDPREEIYGGWDVPQATLLTAMPDDAVLEVGVDARTAIVALTHDPKLDDMALLEALKSPAFYVGALGSRPNQAKRRERLSQFDLTDEHIARLRGPVGLPIGSRTPAEIAVAVAAELVQVRNSLSAAQAPSAGAAHSVSGSTLSFTKDLQ</sequence>
<dbReference type="OrthoDB" id="9815497at2"/>
<dbReference type="Proteomes" id="UP000216885">
    <property type="component" value="Unassembled WGS sequence"/>
</dbReference>
<dbReference type="Gene3D" id="3.40.50.720">
    <property type="entry name" value="NAD(P)-binding Rossmann-like Domain"/>
    <property type="match status" value="1"/>
</dbReference>
<dbReference type="PANTHER" id="PTHR30388">
    <property type="entry name" value="ALDEHYDE OXIDOREDUCTASE MOLYBDENUM COFACTOR ASSEMBLY PROTEIN"/>
    <property type="match status" value="1"/>
</dbReference>
<evidence type="ECO:0000313" key="4">
    <source>
        <dbReference type="Proteomes" id="UP000216885"/>
    </source>
</evidence>
<keyword evidence="4" id="KW-1185">Reference proteome</keyword>
<name>A0A261U2N5_9BORD</name>
<dbReference type="InterPro" id="IPR052698">
    <property type="entry name" value="MoCofactor_Util/Proc"/>
</dbReference>
<comment type="caution">
    <text evidence="3">The sequence shown here is derived from an EMBL/GenBank/DDBJ whole genome shotgun (WGS) entry which is preliminary data.</text>
</comment>
<dbReference type="InterPro" id="IPR003777">
    <property type="entry name" value="XdhC_CoxI"/>
</dbReference>
<protein>
    <recommendedName>
        <fullName evidence="5">Lipoprotein</fullName>
    </recommendedName>
</protein>
<reference evidence="3 4" key="1">
    <citation type="submission" date="2017-05" db="EMBL/GenBank/DDBJ databases">
        <title>Complete and WGS of Bordetella genogroups.</title>
        <authorList>
            <person name="Spilker T."/>
            <person name="LiPuma J."/>
        </authorList>
    </citation>
    <scope>NUCLEOTIDE SEQUENCE [LARGE SCALE GENOMIC DNA]</scope>
    <source>
        <strain evidence="3 4">AU9919</strain>
    </source>
</reference>
<evidence type="ECO:0000259" key="2">
    <source>
        <dbReference type="Pfam" id="PF13478"/>
    </source>
</evidence>
<evidence type="ECO:0000259" key="1">
    <source>
        <dbReference type="Pfam" id="PF02625"/>
    </source>
</evidence>
<feature type="domain" description="XdhC Rossmann" evidence="2">
    <location>
        <begin position="164"/>
        <end position="305"/>
    </location>
</feature>
<feature type="domain" description="XdhC- CoxI" evidence="1">
    <location>
        <begin position="15"/>
        <end position="81"/>
    </location>
</feature>